<dbReference type="PANTHER" id="PTHR20765">
    <property type="entry name" value="SOLUTE CARRIER FAMILY 43 MEMBER 3-RELATED"/>
    <property type="match status" value="1"/>
</dbReference>
<dbReference type="SMART" id="SM00176">
    <property type="entry name" value="RAN"/>
    <property type="match status" value="1"/>
</dbReference>
<organism evidence="3 4">
    <name type="scientific">Clavelina lepadiformis</name>
    <name type="common">Light-bulb sea squirt</name>
    <name type="synonym">Ascidia lepadiformis</name>
    <dbReference type="NCBI Taxonomy" id="159417"/>
    <lineage>
        <taxon>Eukaryota</taxon>
        <taxon>Metazoa</taxon>
        <taxon>Chordata</taxon>
        <taxon>Tunicata</taxon>
        <taxon>Ascidiacea</taxon>
        <taxon>Aplousobranchia</taxon>
        <taxon>Clavelinidae</taxon>
        <taxon>Clavelina</taxon>
    </lineage>
</organism>
<feature type="transmembrane region" description="Helical" evidence="2">
    <location>
        <begin position="138"/>
        <end position="159"/>
    </location>
</feature>
<dbReference type="InterPro" id="IPR005225">
    <property type="entry name" value="Small_GTP-bd"/>
</dbReference>
<keyword evidence="2" id="KW-0812">Transmembrane</keyword>
<feature type="transmembrane region" description="Helical" evidence="2">
    <location>
        <begin position="286"/>
        <end position="304"/>
    </location>
</feature>
<evidence type="ECO:0000313" key="3">
    <source>
        <dbReference type="EMBL" id="CAK8686033.1"/>
    </source>
</evidence>
<feature type="transmembrane region" description="Helical" evidence="2">
    <location>
        <begin position="86"/>
        <end position="105"/>
    </location>
</feature>
<dbReference type="SMART" id="SM00175">
    <property type="entry name" value="RAB"/>
    <property type="match status" value="1"/>
</dbReference>
<dbReference type="EMBL" id="CAWYQH010000101">
    <property type="protein sequence ID" value="CAK8686033.1"/>
    <property type="molecule type" value="Genomic_DNA"/>
</dbReference>
<feature type="transmembrane region" description="Helical" evidence="2">
    <location>
        <begin position="7"/>
        <end position="31"/>
    </location>
</feature>
<dbReference type="PROSITE" id="PS51420">
    <property type="entry name" value="RHO"/>
    <property type="match status" value="1"/>
</dbReference>
<keyword evidence="2" id="KW-1133">Transmembrane helix</keyword>
<feature type="transmembrane region" description="Helical" evidence="2">
    <location>
        <begin position="324"/>
        <end position="347"/>
    </location>
</feature>
<feature type="transmembrane region" description="Helical" evidence="2">
    <location>
        <begin position="368"/>
        <end position="389"/>
    </location>
</feature>
<dbReference type="Pfam" id="PF00071">
    <property type="entry name" value="Ras"/>
    <property type="match status" value="1"/>
</dbReference>
<dbReference type="PROSITE" id="PS51419">
    <property type="entry name" value="RAB"/>
    <property type="match status" value="1"/>
</dbReference>
<dbReference type="SUPFAM" id="SSF103473">
    <property type="entry name" value="MFS general substrate transporter"/>
    <property type="match status" value="1"/>
</dbReference>
<gene>
    <name evidence="3" type="ORF">CVLEPA_LOCUS17945</name>
</gene>
<dbReference type="InterPro" id="IPR001806">
    <property type="entry name" value="Small_GTPase"/>
</dbReference>
<sequence length="632" mass="70386">MAYKCKYWLSAGTAVIEGLFFSGIIFGWSSITCVLKTKGYFSYLCEDSDDSIVSLSNISQANSTSAPVSNSSTCSSCRAQDESINLVFTVASAVLSFSAFPNGYVFDRFGTWVSRLMAAILVTLGGILMSISTVSTSWLLFPAMCSFAIGGILLLVTNMQLGNLFGKARSSVITLLNGALDSSSFVFLLIKLAYENGIDLTTIFVFFSCCTLFLWIRTFILMPRMHIPFPLPKKGIEYGLKDCRSKKQSDEHTLSNKEEEREEMMSADVDLKKSESYWTYLKTGKFWMNVMHFSVLQLRNYFFLGTLVNWLKFLMSPDYSDLGTYLNAFGVCQFFGVLTAPLNGMLIDSCINWMKKSDADESVVTAKAVALSGFVTTTLGVIFSLVVIIPSVKVQYASFILQVLFRSFLYGELARMTTLIARSDTIWAYQFRIVLLGDSTVGKSALLRRLTDGCFFEVSDPTVGVDFYSRLIEIDPCTRIKLQLWDTAGQERFRSITRSYYRNSVGAVLVYDVSNRQSLENIMDWADEAQLHVAPRKMSFILVGQKSDVGERQISTEEGAAFARAHKIPFVETSAKLGVNVDLAFVTLTEQIFRLVKSGEITPEDGWDGIKSGLVPSTVQTLDVAEEKRSCC</sequence>
<dbReference type="SMART" id="SM00174">
    <property type="entry name" value="RHO"/>
    <property type="match status" value="1"/>
</dbReference>
<feature type="transmembrane region" description="Helical" evidence="2">
    <location>
        <begin position="112"/>
        <end position="132"/>
    </location>
</feature>
<dbReference type="Gene3D" id="1.20.1250.20">
    <property type="entry name" value="MFS general substrate transporter like domains"/>
    <property type="match status" value="1"/>
</dbReference>
<accession>A0ABP0G2G4</accession>
<feature type="transmembrane region" description="Helical" evidence="2">
    <location>
        <begin position="200"/>
        <end position="220"/>
    </location>
</feature>
<dbReference type="Gene3D" id="3.40.50.300">
    <property type="entry name" value="P-loop containing nucleotide triphosphate hydrolases"/>
    <property type="match status" value="1"/>
</dbReference>
<dbReference type="SMART" id="SM00173">
    <property type="entry name" value="RAS"/>
    <property type="match status" value="1"/>
</dbReference>
<protein>
    <submittedName>
        <fullName evidence="3">Uncharacterized protein</fullName>
    </submittedName>
</protein>
<keyword evidence="2" id="KW-0472">Membrane</keyword>
<evidence type="ECO:0000256" key="1">
    <source>
        <dbReference type="ARBA" id="ARBA00022741"/>
    </source>
</evidence>
<keyword evidence="1" id="KW-0547">Nucleotide-binding</keyword>
<evidence type="ECO:0000256" key="2">
    <source>
        <dbReference type="SAM" id="Phobius"/>
    </source>
</evidence>
<dbReference type="InterPro" id="IPR036259">
    <property type="entry name" value="MFS_trans_sf"/>
</dbReference>
<dbReference type="PRINTS" id="PR00449">
    <property type="entry name" value="RASTRNSFRMNG"/>
</dbReference>
<keyword evidence="4" id="KW-1185">Reference proteome</keyword>
<dbReference type="Pfam" id="PF07690">
    <property type="entry name" value="MFS_1"/>
    <property type="match status" value="1"/>
</dbReference>
<evidence type="ECO:0000313" key="4">
    <source>
        <dbReference type="Proteomes" id="UP001642483"/>
    </source>
</evidence>
<dbReference type="NCBIfam" id="TIGR00231">
    <property type="entry name" value="small_GTP"/>
    <property type="match status" value="1"/>
</dbReference>
<name>A0ABP0G2G4_CLALP</name>
<proteinExistence type="predicted"/>
<dbReference type="PROSITE" id="PS51421">
    <property type="entry name" value="RAS"/>
    <property type="match status" value="1"/>
</dbReference>
<feature type="transmembrane region" description="Helical" evidence="2">
    <location>
        <begin position="171"/>
        <end position="194"/>
    </location>
</feature>
<dbReference type="Proteomes" id="UP001642483">
    <property type="component" value="Unassembled WGS sequence"/>
</dbReference>
<dbReference type="PANTHER" id="PTHR20765:SF1">
    <property type="entry name" value="EQUILIBRATIVE NUCLEOBASE TRANSPORTER 1"/>
    <property type="match status" value="1"/>
</dbReference>
<dbReference type="SUPFAM" id="SSF52540">
    <property type="entry name" value="P-loop containing nucleoside triphosphate hydrolases"/>
    <property type="match status" value="1"/>
</dbReference>
<comment type="caution">
    <text evidence="3">The sequence shown here is derived from an EMBL/GenBank/DDBJ whole genome shotgun (WGS) entry which is preliminary data.</text>
</comment>
<reference evidence="3 4" key="1">
    <citation type="submission" date="2024-02" db="EMBL/GenBank/DDBJ databases">
        <authorList>
            <person name="Daric V."/>
            <person name="Darras S."/>
        </authorList>
    </citation>
    <scope>NUCLEOTIDE SEQUENCE [LARGE SCALE GENOMIC DNA]</scope>
</reference>
<dbReference type="InterPro" id="IPR027417">
    <property type="entry name" value="P-loop_NTPase"/>
</dbReference>
<dbReference type="InterPro" id="IPR027197">
    <property type="entry name" value="SLC43A3"/>
</dbReference>
<dbReference type="InterPro" id="IPR011701">
    <property type="entry name" value="MFS"/>
</dbReference>